<gene>
    <name evidence="4" type="ORF">CK203_028543</name>
</gene>
<reference evidence="4 5" key="1">
    <citation type="journal article" date="2018" name="PLoS Genet.">
        <title>Population sequencing reveals clonal diversity and ancestral inbreeding in the grapevine cultivar Chardonnay.</title>
        <authorList>
            <person name="Roach M.J."/>
            <person name="Johnson D.L."/>
            <person name="Bohlmann J."/>
            <person name="van Vuuren H.J."/>
            <person name="Jones S.J."/>
            <person name="Pretorius I.S."/>
            <person name="Schmidt S.A."/>
            <person name="Borneman A.R."/>
        </authorList>
    </citation>
    <scope>NUCLEOTIDE SEQUENCE [LARGE SCALE GENOMIC DNA]</scope>
    <source>
        <strain evidence="5">cv. Chardonnay</strain>
        <tissue evidence="4">Leaf</tissue>
    </source>
</reference>
<protein>
    <recommendedName>
        <fullName evidence="6">Retrovirus-related Pol polyprotein from transposon TNT 1-94</fullName>
    </recommendedName>
</protein>
<proteinExistence type="predicted"/>
<feature type="compositionally biased region" description="Polar residues" evidence="1">
    <location>
        <begin position="1"/>
        <end position="13"/>
    </location>
</feature>
<dbReference type="Pfam" id="PF25597">
    <property type="entry name" value="SH3_retrovirus"/>
    <property type="match status" value="1"/>
</dbReference>
<evidence type="ECO:0000259" key="2">
    <source>
        <dbReference type="Pfam" id="PF22936"/>
    </source>
</evidence>
<name>A0A438I2J3_VITVI</name>
<comment type="caution">
    <text evidence="4">The sequence shown here is derived from an EMBL/GenBank/DDBJ whole genome shotgun (WGS) entry which is preliminary data.</text>
</comment>
<dbReference type="EMBL" id="QGNW01000151">
    <property type="protein sequence ID" value="RVW90927.1"/>
    <property type="molecule type" value="Genomic_DNA"/>
</dbReference>
<feature type="domain" description="Retroviral polymerase SH3-like" evidence="3">
    <location>
        <begin position="284"/>
        <end position="346"/>
    </location>
</feature>
<evidence type="ECO:0000256" key="1">
    <source>
        <dbReference type="SAM" id="MobiDB-lite"/>
    </source>
</evidence>
<evidence type="ECO:0000313" key="4">
    <source>
        <dbReference type="EMBL" id="RVW90927.1"/>
    </source>
</evidence>
<dbReference type="AlphaFoldDB" id="A0A438I2J3"/>
<dbReference type="Proteomes" id="UP000288805">
    <property type="component" value="Unassembled WGS sequence"/>
</dbReference>
<evidence type="ECO:0000313" key="5">
    <source>
        <dbReference type="Proteomes" id="UP000288805"/>
    </source>
</evidence>
<feature type="domain" description="Retrovirus-related Pol polyprotein from transposon TNT 1-94-like beta-barrel" evidence="2">
    <location>
        <begin position="186"/>
        <end position="245"/>
    </location>
</feature>
<evidence type="ECO:0008006" key="6">
    <source>
        <dbReference type="Google" id="ProtNLM"/>
    </source>
</evidence>
<sequence>MEQTFKSDSTLPNTEVPVPIKARTHHEKPKKFNGDDFKRNYILNGLVDSLYNVYSSFTIARGLWEALEKKYKTENVGTKKFIVVRLRIEEDNRKNDKSVDKSFMEANAHIVEGEFSKKRKLPFNNGKMKKPTNNKLDNRKIKGACWVCGKFDDRAKDCWHKNDEKKPERNGKTSQANMIESENFVVIESGEKLYKGNVSSSMVEGKGDVVLNLTSGKKLTLMDVLFVPEIRKNLVSVSLLNKKGFKLVFESDKHALTKGGTFVGKGYISEGLFKLNVFNDNVQVLLPKRTKLRPKTIDCVFIGYASNSSTYRFLVIKSEVHDINNSIIMESIDVEFFEEIFPFKERHNEIIKRKIDDSLPRTQHEQMDDVEPRRSKRARTSMSFILDFITFLIEAKPQTYKEVMSTPEAPY</sequence>
<dbReference type="PANTHER" id="PTHR47592">
    <property type="entry name" value="PBF68 PROTEIN"/>
    <property type="match status" value="1"/>
</dbReference>
<organism evidence="4 5">
    <name type="scientific">Vitis vinifera</name>
    <name type="common">Grape</name>
    <dbReference type="NCBI Taxonomy" id="29760"/>
    <lineage>
        <taxon>Eukaryota</taxon>
        <taxon>Viridiplantae</taxon>
        <taxon>Streptophyta</taxon>
        <taxon>Embryophyta</taxon>
        <taxon>Tracheophyta</taxon>
        <taxon>Spermatophyta</taxon>
        <taxon>Magnoliopsida</taxon>
        <taxon>eudicotyledons</taxon>
        <taxon>Gunneridae</taxon>
        <taxon>Pentapetalae</taxon>
        <taxon>rosids</taxon>
        <taxon>Vitales</taxon>
        <taxon>Vitaceae</taxon>
        <taxon>Viteae</taxon>
        <taxon>Vitis</taxon>
    </lineage>
</organism>
<accession>A0A438I2J3</accession>
<dbReference type="InterPro" id="IPR054722">
    <property type="entry name" value="PolX-like_BBD"/>
</dbReference>
<dbReference type="Pfam" id="PF22936">
    <property type="entry name" value="Pol_BBD"/>
    <property type="match status" value="1"/>
</dbReference>
<feature type="region of interest" description="Disordered" evidence="1">
    <location>
        <begin position="1"/>
        <end position="31"/>
    </location>
</feature>
<dbReference type="PANTHER" id="PTHR47592:SF27">
    <property type="entry name" value="OS08G0421700 PROTEIN"/>
    <property type="match status" value="1"/>
</dbReference>
<evidence type="ECO:0000259" key="3">
    <source>
        <dbReference type="Pfam" id="PF25597"/>
    </source>
</evidence>
<dbReference type="InterPro" id="IPR057670">
    <property type="entry name" value="SH3_retrovirus"/>
</dbReference>